<dbReference type="GO" id="GO:0015074">
    <property type="term" value="P:DNA integration"/>
    <property type="evidence" value="ECO:0007669"/>
    <property type="project" value="UniProtKB-KW"/>
</dbReference>
<dbReference type="Gene3D" id="1.10.150.130">
    <property type="match status" value="1"/>
</dbReference>
<protein>
    <submittedName>
        <fullName evidence="9">Integrase family protein</fullName>
    </submittedName>
</protein>
<organism evidence="9">
    <name type="scientific">Thiothrix subterranea</name>
    <dbReference type="NCBI Taxonomy" id="2735563"/>
    <lineage>
        <taxon>Bacteria</taxon>
        <taxon>Pseudomonadati</taxon>
        <taxon>Pseudomonadota</taxon>
        <taxon>Gammaproteobacteria</taxon>
        <taxon>Thiotrichales</taxon>
        <taxon>Thiotrichaceae</taxon>
        <taxon>Thiothrix</taxon>
    </lineage>
</organism>
<proteinExistence type="inferred from homology"/>
<evidence type="ECO:0000256" key="4">
    <source>
        <dbReference type="ARBA" id="ARBA00023172"/>
    </source>
</evidence>
<dbReference type="EMBL" id="CP133217">
    <property type="protein sequence ID" value="WML85803.1"/>
    <property type="molecule type" value="Genomic_DNA"/>
</dbReference>
<dbReference type="InterPro" id="IPR038488">
    <property type="entry name" value="Integrase_DNA-bd_sf"/>
</dbReference>
<dbReference type="SUPFAM" id="SSF56349">
    <property type="entry name" value="DNA breaking-rejoining enzymes"/>
    <property type="match status" value="1"/>
</dbReference>
<dbReference type="InterPro" id="IPR050808">
    <property type="entry name" value="Phage_Integrase"/>
</dbReference>
<feature type="domain" description="Tyr recombinase" evidence="6">
    <location>
        <begin position="214"/>
        <end position="396"/>
    </location>
</feature>
<dbReference type="PANTHER" id="PTHR30629">
    <property type="entry name" value="PROPHAGE INTEGRASE"/>
    <property type="match status" value="1"/>
</dbReference>
<sequence>MPEKLNFTKTVLDALEPPNSGRRYVYDLKVNGLLLMITPPGAKSFQVRKHLEGKAARVTLGRFPDMTVTQAREKALAELSLIATTRQTSYQQKQGRAEAQQFANMTLGKVFKDYLTSHKNLKPATIADYERSIRVGFPDWESLPLNSITRDMVEERHRERSQHSAARANNEMRVLRSIFNYAAEEYFDDNQQPLIKSNPVKRLSHSRAWNRVDRKQTIIKNDELPIWYEAVNSLPEWYGGALAEKARVYFLLTLFSGYRRSESSNLLWENIDLKNNTIKLEDTKNHHSHTLPLTTYTRDLLTQWQARSGQGSGLVFRATDNTSPLSSVEEVIKAIRARTNIQWAMHDLRRTFTTTAENSGVRGYTLKRLINHKTGAADVTGGYIVTDVESLREPMQTITDKLLSLTSGKLSTSKTATAAINT</sequence>
<dbReference type="GO" id="GO:0006310">
    <property type="term" value="P:DNA recombination"/>
    <property type="evidence" value="ECO:0007669"/>
    <property type="project" value="UniProtKB-KW"/>
</dbReference>
<dbReference type="PROSITE" id="PS51900">
    <property type="entry name" value="CB"/>
    <property type="match status" value="1"/>
</dbReference>
<feature type="domain" description="Core-binding (CB)" evidence="7">
    <location>
        <begin position="105"/>
        <end position="183"/>
    </location>
</feature>
<dbReference type="InterPro" id="IPR013762">
    <property type="entry name" value="Integrase-like_cat_sf"/>
</dbReference>
<dbReference type="Proteomes" id="UP001229862">
    <property type="component" value="Chromosome"/>
</dbReference>
<evidence type="ECO:0000256" key="5">
    <source>
        <dbReference type="PROSITE-ProRule" id="PRU01248"/>
    </source>
</evidence>
<dbReference type="InterPro" id="IPR002104">
    <property type="entry name" value="Integrase_catalytic"/>
</dbReference>
<dbReference type="AlphaFoldDB" id="A0AA51MKC8"/>
<dbReference type="Gene3D" id="1.10.443.10">
    <property type="entry name" value="Intergrase catalytic core"/>
    <property type="match status" value="1"/>
</dbReference>
<dbReference type="EMBL" id="JAVFKN010000028">
    <property type="protein sequence ID" value="MDQ5770261.1"/>
    <property type="molecule type" value="Genomic_DNA"/>
</dbReference>
<dbReference type="RefSeq" id="WP_308136012.1">
    <property type="nucleotide sequence ID" value="NZ_CP133217.1"/>
</dbReference>
<accession>A0AA51MKC8</accession>
<comment type="similarity">
    <text evidence="1">Belongs to the 'phage' integrase family.</text>
</comment>
<reference evidence="9 10" key="1">
    <citation type="submission" date="2023-08" db="EMBL/GenBank/DDBJ databases">
        <title>New molecular markers tilS and rpoB for phylogenetic and monitoring studies of the genus Thiothrix biodiversity.</title>
        <authorList>
            <person name="Ravin N.V."/>
            <person name="Smolyakov D."/>
            <person name="Markov N.D."/>
            <person name="Beletsky A.V."/>
            <person name="Mardanov A.V."/>
            <person name="Rudenko T.S."/>
            <person name="Grabovich M.Y."/>
        </authorList>
    </citation>
    <scope>NUCLEOTIDE SEQUENCE</scope>
    <source>
        <strain evidence="9">DNT52</strain>
        <strain evidence="8 10">H33</strain>
    </source>
</reference>
<keyword evidence="2" id="KW-0229">DNA integration</keyword>
<evidence type="ECO:0000313" key="9">
    <source>
        <dbReference type="EMBL" id="WML85803.1"/>
    </source>
</evidence>
<dbReference type="Proteomes" id="UP001223336">
    <property type="component" value="Unassembled WGS sequence"/>
</dbReference>
<keyword evidence="4" id="KW-0233">DNA recombination</keyword>
<evidence type="ECO:0000256" key="3">
    <source>
        <dbReference type="ARBA" id="ARBA00023125"/>
    </source>
</evidence>
<evidence type="ECO:0000256" key="1">
    <source>
        <dbReference type="ARBA" id="ARBA00008857"/>
    </source>
</evidence>
<evidence type="ECO:0000313" key="8">
    <source>
        <dbReference type="EMBL" id="MDQ5770261.1"/>
    </source>
</evidence>
<dbReference type="Gene3D" id="3.30.160.390">
    <property type="entry name" value="Integrase, DNA-binding domain"/>
    <property type="match status" value="1"/>
</dbReference>
<dbReference type="InterPro" id="IPR011010">
    <property type="entry name" value="DNA_brk_join_enz"/>
</dbReference>
<keyword evidence="3 5" id="KW-0238">DNA-binding</keyword>
<name>A0AA51MKC8_9GAMM</name>
<evidence type="ECO:0000313" key="10">
    <source>
        <dbReference type="Proteomes" id="UP001223336"/>
    </source>
</evidence>
<dbReference type="Pfam" id="PF13356">
    <property type="entry name" value="Arm-DNA-bind_3"/>
    <property type="match status" value="1"/>
</dbReference>
<gene>
    <name evidence="8" type="ORF">RCC75_17115</name>
    <name evidence="9" type="ORF">RCG00_16040</name>
</gene>
<dbReference type="Pfam" id="PF00589">
    <property type="entry name" value="Phage_integrase"/>
    <property type="match status" value="1"/>
</dbReference>
<dbReference type="InterPro" id="IPR010998">
    <property type="entry name" value="Integrase_recombinase_N"/>
</dbReference>
<keyword evidence="10" id="KW-1185">Reference proteome</keyword>
<dbReference type="PROSITE" id="PS51898">
    <property type="entry name" value="TYR_RECOMBINASE"/>
    <property type="match status" value="1"/>
</dbReference>
<dbReference type="InterPro" id="IPR044068">
    <property type="entry name" value="CB"/>
</dbReference>
<evidence type="ECO:0000256" key="2">
    <source>
        <dbReference type="ARBA" id="ARBA00022908"/>
    </source>
</evidence>
<dbReference type="InterPro" id="IPR025166">
    <property type="entry name" value="Integrase_DNA_bind_dom"/>
</dbReference>
<evidence type="ECO:0000259" key="6">
    <source>
        <dbReference type="PROSITE" id="PS51898"/>
    </source>
</evidence>
<dbReference type="PANTHER" id="PTHR30629:SF2">
    <property type="entry name" value="PROPHAGE INTEGRASE INTS-RELATED"/>
    <property type="match status" value="1"/>
</dbReference>
<dbReference type="GO" id="GO:0003677">
    <property type="term" value="F:DNA binding"/>
    <property type="evidence" value="ECO:0007669"/>
    <property type="project" value="UniProtKB-UniRule"/>
</dbReference>
<evidence type="ECO:0000259" key="7">
    <source>
        <dbReference type="PROSITE" id="PS51900"/>
    </source>
</evidence>